<reference evidence="1" key="1">
    <citation type="submission" date="2021-02" db="EMBL/GenBank/DDBJ databases">
        <authorList>
            <person name="Nowell W R."/>
        </authorList>
    </citation>
    <scope>NUCLEOTIDE SEQUENCE</scope>
</reference>
<feature type="non-terminal residue" evidence="1">
    <location>
        <position position="379"/>
    </location>
</feature>
<comment type="caution">
    <text evidence="1">The sequence shown here is derived from an EMBL/GenBank/DDBJ whole genome shotgun (WGS) entry which is preliminary data.</text>
</comment>
<evidence type="ECO:0000313" key="3">
    <source>
        <dbReference type="Proteomes" id="UP000663829"/>
    </source>
</evidence>
<accession>A0A815QPQ6</accession>
<sequence>MPATDDPNGENLWAKWLEISAIEIYNSGAQYLEGYQKFNGIITQQFKFDYFVRTFECLRIPAINFDGIVNERGMSVNRTYLKAFHFKFDSTSCTLNHYKCSYHLWRRDKRTNATDFIYQNQPHITIYKSSGELTASIDQIIEYEIMEGRDIQGELLTHQYRLYENATCTHNNTNSRQFTICAQNCAEGSPPLSKVVTLNIFTAKRLNDTTYQILLPFTVSDVFPRYISIENTIVNTNNKVKTIKQQIYRIPQVNSLHIDDIKPDNYEDYTIQVFPYNSNDYYTFQKFYRIITDQYTLCQVECREHCVKEKRIYFISNDFESHQLTLFCPKCDFAQMNTELSAGSIPVRFLNRTPNSEILQLDLAALSLDSTISFDIQCI</sequence>
<evidence type="ECO:0000313" key="2">
    <source>
        <dbReference type="EMBL" id="CAF4334255.1"/>
    </source>
</evidence>
<dbReference type="EMBL" id="CAJOBC010085675">
    <property type="protein sequence ID" value="CAF4334255.1"/>
    <property type="molecule type" value="Genomic_DNA"/>
</dbReference>
<gene>
    <name evidence="1" type="ORF">GPM918_LOCUS35231</name>
    <name evidence="2" type="ORF">SRO942_LOCUS35947</name>
</gene>
<protein>
    <submittedName>
        <fullName evidence="1">Uncharacterized protein</fullName>
    </submittedName>
</protein>
<dbReference type="AlphaFoldDB" id="A0A815QPQ6"/>
<dbReference type="Proteomes" id="UP000681722">
    <property type="component" value="Unassembled WGS sequence"/>
</dbReference>
<evidence type="ECO:0000313" key="1">
    <source>
        <dbReference type="EMBL" id="CAF1464901.1"/>
    </source>
</evidence>
<organism evidence="1 3">
    <name type="scientific">Didymodactylos carnosus</name>
    <dbReference type="NCBI Taxonomy" id="1234261"/>
    <lineage>
        <taxon>Eukaryota</taxon>
        <taxon>Metazoa</taxon>
        <taxon>Spiralia</taxon>
        <taxon>Gnathifera</taxon>
        <taxon>Rotifera</taxon>
        <taxon>Eurotatoria</taxon>
        <taxon>Bdelloidea</taxon>
        <taxon>Philodinida</taxon>
        <taxon>Philodinidae</taxon>
        <taxon>Didymodactylos</taxon>
    </lineage>
</organism>
<proteinExistence type="predicted"/>
<name>A0A815QPQ6_9BILA</name>
<dbReference type="Proteomes" id="UP000663829">
    <property type="component" value="Unassembled WGS sequence"/>
</dbReference>
<keyword evidence="3" id="KW-1185">Reference proteome</keyword>
<dbReference type="EMBL" id="CAJNOQ010020216">
    <property type="protein sequence ID" value="CAF1464901.1"/>
    <property type="molecule type" value="Genomic_DNA"/>
</dbReference>